<keyword evidence="7" id="KW-1185">Reference proteome</keyword>
<comment type="similarity">
    <text evidence="1 3">Belongs to the short-chain dehydrogenases/reductases (SDR) family.</text>
</comment>
<proteinExistence type="inferred from homology"/>
<evidence type="ECO:0000256" key="2">
    <source>
        <dbReference type="ARBA" id="ARBA00023002"/>
    </source>
</evidence>
<dbReference type="PANTHER" id="PTHR44196">
    <property type="entry name" value="DEHYDROGENASE/REDUCTASE SDR FAMILY MEMBER 7B"/>
    <property type="match status" value="1"/>
</dbReference>
<dbReference type="InterPro" id="IPR057326">
    <property type="entry name" value="KR_dom"/>
</dbReference>
<dbReference type="SMART" id="SM00822">
    <property type="entry name" value="PKS_KR"/>
    <property type="match status" value="1"/>
</dbReference>
<organism evidence="6 7">
    <name type="scientific">Streptomyces pyxinae</name>
    <dbReference type="NCBI Taxonomy" id="2970734"/>
    <lineage>
        <taxon>Bacteria</taxon>
        <taxon>Bacillati</taxon>
        <taxon>Actinomycetota</taxon>
        <taxon>Actinomycetes</taxon>
        <taxon>Kitasatosporales</taxon>
        <taxon>Streptomycetaceae</taxon>
        <taxon>Streptomyces</taxon>
    </lineage>
</organism>
<feature type="domain" description="Ketoreductase" evidence="5">
    <location>
        <begin position="18"/>
        <end position="191"/>
    </location>
</feature>
<dbReference type="Pfam" id="PF00106">
    <property type="entry name" value="adh_short"/>
    <property type="match status" value="1"/>
</dbReference>
<dbReference type="SUPFAM" id="SSF51735">
    <property type="entry name" value="NAD(P)-binding Rossmann-fold domains"/>
    <property type="match status" value="1"/>
</dbReference>
<dbReference type="PRINTS" id="PR00080">
    <property type="entry name" value="SDRFAMILY"/>
</dbReference>
<evidence type="ECO:0000256" key="4">
    <source>
        <dbReference type="SAM" id="MobiDB-lite"/>
    </source>
</evidence>
<dbReference type="InterPro" id="IPR036291">
    <property type="entry name" value="NAD(P)-bd_dom_sf"/>
</dbReference>
<dbReference type="Proteomes" id="UP001431313">
    <property type="component" value="Unassembled WGS sequence"/>
</dbReference>
<dbReference type="PRINTS" id="PR00081">
    <property type="entry name" value="GDHRDH"/>
</dbReference>
<dbReference type="PANTHER" id="PTHR44196:SF1">
    <property type="entry name" value="DEHYDROGENASE_REDUCTASE SDR FAMILY MEMBER 7B"/>
    <property type="match status" value="1"/>
</dbReference>
<evidence type="ECO:0000313" key="6">
    <source>
        <dbReference type="EMBL" id="MCS0634921.1"/>
    </source>
</evidence>
<dbReference type="PROSITE" id="PS00061">
    <property type="entry name" value="ADH_SHORT"/>
    <property type="match status" value="1"/>
</dbReference>
<dbReference type="CDD" id="cd05233">
    <property type="entry name" value="SDR_c"/>
    <property type="match status" value="1"/>
</dbReference>
<evidence type="ECO:0000313" key="7">
    <source>
        <dbReference type="Proteomes" id="UP001431313"/>
    </source>
</evidence>
<evidence type="ECO:0000256" key="3">
    <source>
        <dbReference type="RuleBase" id="RU000363"/>
    </source>
</evidence>
<gene>
    <name evidence="6" type="ORF">NX801_04445</name>
</gene>
<reference evidence="6" key="1">
    <citation type="submission" date="2022-08" db="EMBL/GenBank/DDBJ databases">
        <authorList>
            <person name="Somphong A."/>
            <person name="Phongsopitanun W."/>
        </authorList>
    </citation>
    <scope>NUCLEOTIDE SEQUENCE</scope>
    <source>
        <strain evidence="6">LP05-1</strain>
    </source>
</reference>
<evidence type="ECO:0000256" key="1">
    <source>
        <dbReference type="ARBA" id="ARBA00006484"/>
    </source>
</evidence>
<feature type="region of interest" description="Disordered" evidence="4">
    <location>
        <begin position="1"/>
        <end position="20"/>
    </location>
</feature>
<protein>
    <submittedName>
        <fullName evidence="6">SDR family NAD(P)-dependent oxidoreductase</fullName>
    </submittedName>
</protein>
<dbReference type="EMBL" id="JANUGQ010000002">
    <property type="protein sequence ID" value="MCS0634921.1"/>
    <property type="molecule type" value="Genomic_DNA"/>
</dbReference>
<comment type="caution">
    <text evidence="6">The sequence shown here is derived from an EMBL/GenBank/DDBJ whole genome shotgun (WGS) entry which is preliminary data.</text>
</comment>
<keyword evidence="2" id="KW-0560">Oxidoreductase</keyword>
<dbReference type="InterPro" id="IPR020904">
    <property type="entry name" value="Sc_DH/Rdtase_CS"/>
</dbReference>
<evidence type="ECO:0000259" key="5">
    <source>
        <dbReference type="SMART" id="SM00822"/>
    </source>
</evidence>
<accession>A0ABT2CDU3</accession>
<dbReference type="InterPro" id="IPR002347">
    <property type="entry name" value="SDR_fam"/>
</dbReference>
<name>A0ABT2CDU3_9ACTN</name>
<sequence>MPAADGTSGDEGDRPGNPVALITGASSGIGAAVAERFAADGRCRLLLGGRDEGRLASVAGRTGGIPLAGDLATRAGVERLAERALAEAGRVDVLVASAGLGWAGPFTGMPAEAVDRLLAVNLVGVVQLVRLVLPGMVRRGTGRVVLIGSVAGSVGVRGEAVYAATKGGLLAFADSLRYELAGTAVRVATVQPGAVDTPFFGRRGAPYHRERPRPVAASRVADAVWRAAVRGREDQFVPGWLDLPARVHGAVPGVFRALAKRFG</sequence>
<dbReference type="Gene3D" id="3.40.50.720">
    <property type="entry name" value="NAD(P)-binding Rossmann-like Domain"/>
    <property type="match status" value="1"/>
</dbReference>